<dbReference type="RefSeq" id="WP_078976542.1">
    <property type="nucleotide sequence ID" value="NZ_MWQN01000001.1"/>
</dbReference>
<dbReference type="PANTHER" id="PTHR43481:SF4">
    <property type="entry name" value="GLYCEROL-1-PHOSPHATE PHOSPHOHYDROLASE 1-RELATED"/>
    <property type="match status" value="1"/>
</dbReference>
<dbReference type="InterPro" id="IPR036412">
    <property type="entry name" value="HAD-like_sf"/>
</dbReference>
<name>A0A1T3NZJ9_9ACTN</name>
<evidence type="ECO:0000313" key="1">
    <source>
        <dbReference type="EMBL" id="OPC82273.1"/>
    </source>
</evidence>
<keyword evidence="2" id="KW-1185">Reference proteome</keyword>
<dbReference type="STRING" id="159449.B4N89_16225"/>
<dbReference type="PANTHER" id="PTHR43481">
    <property type="entry name" value="FRUCTOSE-1-PHOSPHATE PHOSPHATASE"/>
    <property type="match status" value="1"/>
</dbReference>
<dbReference type="SUPFAM" id="SSF56784">
    <property type="entry name" value="HAD-like"/>
    <property type="match status" value="1"/>
</dbReference>
<gene>
    <name evidence="1" type="ORF">B4N89_16225</name>
</gene>
<accession>A0A1T3NZJ9</accession>
<dbReference type="GO" id="GO:0050308">
    <property type="term" value="F:sugar-phosphatase activity"/>
    <property type="evidence" value="ECO:0007669"/>
    <property type="project" value="TreeGrafter"/>
</dbReference>
<dbReference type="AlphaFoldDB" id="A0A1T3NZJ9"/>
<dbReference type="InterPro" id="IPR006439">
    <property type="entry name" value="HAD-SF_hydro_IA"/>
</dbReference>
<dbReference type="Gene3D" id="1.10.150.240">
    <property type="entry name" value="Putative phosphatase, domain 2"/>
    <property type="match status" value="1"/>
</dbReference>
<dbReference type="InterPro" id="IPR023214">
    <property type="entry name" value="HAD_sf"/>
</dbReference>
<sequence>MANHGTTLDCDAILFDLDGVLVDSHPLIERILRAWAADRGVDPDVAVAASYGRRDIDLVRVVAPTLDAEAEAAWIVEREERDFTGIVPIPGAVGLLAALAPARWAIVTSGTRRVARGRLRAAELPEPVHMITAEDVTEGKPAPEGYLRAAELLGVPPHRCLVVEDAESGVGAAEAAGMRCLGIGAALADSRSGAALDAWATDLRSIDPEQVTAEHVRLNIHPNGSN</sequence>
<comment type="caution">
    <text evidence="1">The sequence shown here is derived from an EMBL/GenBank/DDBJ whole genome shotgun (WGS) entry which is preliminary data.</text>
</comment>
<dbReference type="SFLD" id="SFLDS00003">
    <property type="entry name" value="Haloacid_Dehalogenase"/>
    <property type="match status" value="1"/>
</dbReference>
<reference evidence="1 2" key="1">
    <citation type="submission" date="2017-03" db="EMBL/GenBank/DDBJ databases">
        <title>Draft genome sequence of Streptomyces scabrisporus NF3, endophyte isolated from Amphipterygium adstringens.</title>
        <authorList>
            <person name="Vazquez M."/>
            <person name="Ceapa C.D."/>
            <person name="Rodriguez Luna D."/>
            <person name="Sanchez Esquivel S."/>
        </authorList>
    </citation>
    <scope>NUCLEOTIDE SEQUENCE [LARGE SCALE GENOMIC DNA]</scope>
    <source>
        <strain evidence="1 2">NF3</strain>
    </source>
</reference>
<dbReference type="EMBL" id="MWQN01000001">
    <property type="protein sequence ID" value="OPC82273.1"/>
    <property type="molecule type" value="Genomic_DNA"/>
</dbReference>
<evidence type="ECO:0000313" key="2">
    <source>
        <dbReference type="Proteomes" id="UP000190037"/>
    </source>
</evidence>
<proteinExistence type="predicted"/>
<dbReference type="SFLD" id="SFLDG01129">
    <property type="entry name" value="C1.5:_HAD__Beta-PGM__Phosphata"/>
    <property type="match status" value="1"/>
</dbReference>
<dbReference type="OrthoDB" id="9800058at2"/>
<protein>
    <recommendedName>
        <fullName evidence="3">Phosphatase</fullName>
    </recommendedName>
</protein>
<dbReference type="InterPro" id="IPR023198">
    <property type="entry name" value="PGP-like_dom2"/>
</dbReference>
<dbReference type="Pfam" id="PF00702">
    <property type="entry name" value="Hydrolase"/>
    <property type="match status" value="1"/>
</dbReference>
<evidence type="ECO:0008006" key="3">
    <source>
        <dbReference type="Google" id="ProtNLM"/>
    </source>
</evidence>
<dbReference type="Gene3D" id="3.40.50.1000">
    <property type="entry name" value="HAD superfamily/HAD-like"/>
    <property type="match status" value="1"/>
</dbReference>
<dbReference type="NCBIfam" id="TIGR01549">
    <property type="entry name" value="HAD-SF-IA-v1"/>
    <property type="match status" value="1"/>
</dbReference>
<dbReference type="InterPro" id="IPR051806">
    <property type="entry name" value="HAD-like_SPP"/>
</dbReference>
<dbReference type="NCBIfam" id="TIGR01509">
    <property type="entry name" value="HAD-SF-IA-v3"/>
    <property type="match status" value="1"/>
</dbReference>
<dbReference type="Proteomes" id="UP000190037">
    <property type="component" value="Unassembled WGS sequence"/>
</dbReference>
<organism evidence="1 2">
    <name type="scientific">Embleya scabrispora</name>
    <dbReference type="NCBI Taxonomy" id="159449"/>
    <lineage>
        <taxon>Bacteria</taxon>
        <taxon>Bacillati</taxon>
        <taxon>Actinomycetota</taxon>
        <taxon>Actinomycetes</taxon>
        <taxon>Kitasatosporales</taxon>
        <taxon>Streptomycetaceae</taxon>
        <taxon>Embleya</taxon>
    </lineage>
</organism>